<feature type="binding site" evidence="14">
    <location>
        <position position="245"/>
    </location>
    <ligand>
        <name>ATP</name>
        <dbReference type="ChEBI" id="CHEBI:30616"/>
    </ligand>
</feature>
<dbReference type="PANTHER" id="PTHR45674">
    <property type="entry name" value="DNA LIGASE 1/3 FAMILY MEMBER"/>
    <property type="match status" value="1"/>
</dbReference>
<keyword evidence="11 14" id="KW-0131">Cell cycle</keyword>
<dbReference type="HAMAP" id="MF_00407">
    <property type="entry name" value="DNA_ligase"/>
    <property type="match status" value="1"/>
</dbReference>
<dbReference type="InterPro" id="IPR012309">
    <property type="entry name" value="DNA_ligase_ATP-dep_C"/>
</dbReference>
<dbReference type="CDD" id="cd07901">
    <property type="entry name" value="Adenylation_DNA_ligase_Arch_LigB"/>
    <property type="match status" value="1"/>
</dbReference>
<evidence type="ECO:0000256" key="1">
    <source>
        <dbReference type="ARBA" id="ARBA00022598"/>
    </source>
</evidence>
<evidence type="ECO:0000256" key="3">
    <source>
        <dbReference type="ARBA" id="ARBA00022705"/>
    </source>
</evidence>
<dbReference type="GO" id="GO:0006273">
    <property type="term" value="P:lagging strand elongation"/>
    <property type="evidence" value="ECO:0007669"/>
    <property type="project" value="TreeGrafter"/>
</dbReference>
<dbReference type="PROSITE" id="PS00333">
    <property type="entry name" value="DNA_LIGASE_A2"/>
    <property type="match status" value="1"/>
</dbReference>
<feature type="domain" description="ATP-dependent DNA ligase family profile" evidence="17">
    <location>
        <begin position="303"/>
        <end position="427"/>
    </location>
</feature>
<dbReference type="GO" id="GO:0003910">
    <property type="term" value="F:DNA ligase (ATP) activity"/>
    <property type="evidence" value="ECO:0007669"/>
    <property type="project" value="UniProtKB-UniRule"/>
</dbReference>
<dbReference type="Gene3D" id="2.40.50.140">
    <property type="entry name" value="Nucleic acid-binding proteins"/>
    <property type="match status" value="1"/>
</dbReference>
<dbReference type="EMBL" id="LIZS01000038">
    <property type="protein sequence ID" value="KPJ52883.1"/>
    <property type="molecule type" value="Genomic_DNA"/>
</dbReference>
<evidence type="ECO:0000256" key="16">
    <source>
        <dbReference type="RuleBase" id="RU004196"/>
    </source>
</evidence>
<evidence type="ECO:0000313" key="19">
    <source>
        <dbReference type="Proteomes" id="UP000052008"/>
    </source>
</evidence>
<dbReference type="InterPro" id="IPR012308">
    <property type="entry name" value="DNA_ligase_ATP-dep_N"/>
</dbReference>
<dbReference type="PATRIC" id="fig|1703770.3.peg.1374"/>
<dbReference type="GO" id="GO:0003677">
    <property type="term" value="F:DNA binding"/>
    <property type="evidence" value="ECO:0007669"/>
    <property type="project" value="InterPro"/>
</dbReference>
<organism evidence="18 19">
    <name type="scientific">candidate division TA06 bacterium DG_24</name>
    <dbReference type="NCBI Taxonomy" id="1703770"/>
    <lineage>
        <taxon>Bacteria</taxon>
        <taxon>Bacteria division TA06</taxon>
    </lineage>
</organism>
<evidence type="ECO:0000256" key="9">
    <source>
        <dbReference type="ARBA" id="ARBA00023172"/>
    </source>
</evidence>
<dbReference type="Pfam" id="PF01068">
    <property type="entry name" value="DNA_ligase_A_M"/>
    <property type="match status" value="1"/>
</dbReference>
<evidence type="ECO:0000256" key="15">
    <source>
        <dbReference type="RuleBase" id="RU000617"/>
    </source>
</evidence>
<name>A0A0S7WS60_UNCT6</name>
<dbReference type="GO" id="GO:0006281">
    <property type="term" value="P:DNA repair"/>
    <property type="evidence" value="ECO:0007669"/>
    <property type="project" value="UniProtKB-UniRule"/>
</dbReference>
<dbReference type="PROSITE" id="PS00697">
    <property type="entry name" value="DNA_LIGASE_A1"/>
    <property type="match status" value="1"/>
</dbReference>
<keyword evidence="4 14" id="KW-0479">Metal-binding</keyword>
<comment type="caution">
    <text evidence="18">The sequence shown here is derived from an EMBL/GenBank/DDBJ whole genome shotgun (WGS) entry which is preliminary data.</text>
</comment>
<keyword evidence="10 14" id="KW-0234">DNA repair</keyword>
<keyword evidence="5 14" id="KW-0547">Nucleotide-binding</keyword>
<dbReference type="EC" id="6.5.1.1" evidence="14"/>
<dbReference type="InterPro" id="IPR016059">
    <property type="entry name" value="DNA_ligase_ATP-dep_CS"/>
</dbReference>
<dbReference type="Proteomes" id="UP000052008">
    <property type="component" value="Unassembled WGS sequence"/>
</dbReference>
<dbReference type="STRING" id="1703770.AMJ39_06670"/>
<keyword evidence="8 14" id="KW-0460">Magnesium</keyword>
<dbReference type="SUPFAM" id="SSF50249">
    <property type="entry name" value="Nucleic acid-binding proteins"/>
    <property type="match status" value="1"/>
</dbReference>
<dbReference type="NCBIfam" id="TIGR00574">
    <property type="entry name" value="dnl1"/>
    <property type="match status" value="1"/>
</dbReference>
<evidence type="ECO:0000256" key="5">
    <source>
        <dbReference type="ARBA" id="ARBA00022741"/>
    </source>
</evidence>
<protein>
    <recommendedName>
        <fullName evidence="14">Probable DNA ligase</fullName>
        <ecNumber evidence="14">6.5.1.1</ecNumber>
    </recommendedName>
    <alternativeName>
        <fullName evidence="14">Polydeoxyribonucleotide synthase [ATP]</fullName>
    </alternativeName>
</protein>
<reference evidence="18 19" key="1">
    <citation type="journal article" date="2015" name="Microbiome">
        <title>Genomic resolution of linkages in carbon, nitrogen, and sulfur cycling among widespread estuary sediment bacteria.</title>
        <authorList>
            <person name="Baker B.J."/>
            <person name="Lazar C.S."/>
            <person name="Teske A.P."/>
            <person name="Dick G.J."/>
        </authorList>
    </citation>
    <scope>NUCLEOTIDE SEQUENCE [LARGE SCALE GENOMIC DNA]</scope>
    <source>
        <strain evidence="18">DG_24</strain>
    </source>
</reference>
<dbReference type="GO" id="GO:0046872">
    <property type="term" value="F:metal ion binding"/>
    <property type="evidence" value="ECO:0007669"/>
    <property type="project" value="UniProtKB-KW"/>
</dbReference>
<dbReference type="FunFam" id="2.40.50.140:FF:000163">
    <property type="entry name" value="Probable DNA ligase"/>
    <property type="match status" value="1"/>
</dbReference>
<comment type="cofactor">
    <cofactor evidence="14">
        <name>Mg(2+)</name>
        <dbReference type="ChEBI" id="CHEBI:18420"/>
    </cofactor>
</comment>
<keyword evidence="1 14" id="KW-0436">Ligase</keyword>
<proteinExistence type="inferred from homology"/>
<feature type="binding site" evidence="14">
    <location>
        <position position="315"/>
    </location>
    <ligand>
        <name>ATP</name>
        <dbReference type="ChEBI" id="CHEBI:30616"/>
    </ligand>
</feature>
<dbReference type="GO" id="GO:0005524">
    <property type="term" value="F:ATP binding"/>
    <property type="evidence" value="ECO:0007669"/>
    <property type="project" value="UniProtKB-UniRule"/>
</dbReference>
<evidence type="ECO:0000256" key="14">
    <source>
        <dbReference type="HAMAP-Rule" id="MF_00407"/>
    </source>
</evidence>
<dbReference type="Pfam" id="PF04675">
    <property type="entry name" value="DNA_ligase_A_N"/>
    <property type="match status" value="2"/>
</dbReference>
<evidence type="ECO:0000256" key="4">
    <source>
        <dbReference type="ARBA" id="ARBA00022723"/>
    </source>
</evidence>
<dbReference type="Gene3D" id="1.10.3260.10">
    <property type="entry name" value="DNA ligase, ATP-dependent, N-terminal domain"/>
    <property type="match status" value="1"/>
</dbReference>
<feature type="binding site" evidence="14">
    <location>
        <position position="275"/>
    </location>
    <ligand>
        <name>ATP</name>
        <dbReference type="ChEBI" id="CHEBI:30616"/>
    </ligand>
</feature>
<dbReference type="InterPro" id="IPR000977">
    <property type="entry name" value="DNA_ligase_ATP-dep"/>
</dbReference>
<sequence>MSEATPFSSFVDLCEKLTGTTKRNEKITLVSQFLRGLTPSELGPAARFIIGRPLAGLDDDTLDVNWQTLSRIEASGTREAGQGVPPLFISDVSERFSAIASCRGKGSQREREELLRGLFARATEAEARWLRHIIFGEMQHGVGEGVMVAAIARAADVKLALAKRAMMFVGDVGELARIGVIEGRSALEGIGLSVGHPIQPMLAQIAENVGTATEEHGGATALEYKFDGARVQIHVHAGGTRIFSRRLSDVTESLPDVVAAIAKDVAGREAVLEGEVVAQSVDGRPLPFQELMRRFRRVHDIESMVNEVPVRLYLFDLLFLDGEPFIDRPYAERWDQLAQLMSENLLADRLVTGDKGEGEAFLQAAMDAGHEGLMAKALDSPYTPGARGKKWLKIKPAEHLDLVIIAADWGYGRRTGWLSNYHLAARSEGSDEFCMIGKTFKGLTDDEFREMTKRLLELKVREKRGTVFVRPTIVVEVAYNEIQRSPRYASGFALRFARIKAIRYDKSPHQADTIERVHNLFQRQFERKGRS</sequence>
<dbReference type="GO" id="GO:0071897">
    <property type="term" value="P:DNA biosynthetic process"/>
    <property type="evidence" value="ECO:0007669"/>
    <property type="project" value="InterPro"/>
</dbReference>
<dbReference type="Pfam" id="PF04679">
    <property type="entry name" value="DNA_ligase_A_C"/>
    <property type="match status" value="1"/>
</dbReference>
<evidence type="ECO:0000259" key="17">
    <source>
        <dbReference type="PROSITE" id="PS50160"/>
    </source>
</evidence>
<feature type="active site" description="N6-AMP-lysine intermediate" evidence="14">
    <location>
        <position position="225"/>
    </location>
</feature>
<dbReference type="SUPFAM" id="SSF117018">
    <property type="entry name" value="ATP-dependent DNA ligase DNA-binding domain"/>
    <property type="match status" value="1"/>
</dbReference>
<keyword evidence="7 14" id="KW-0067">ATP-binding</keyword>
<keyword evidence="9 14" id="KW-0233">DNA recombination</keyword>
<dbReference type="InterPro" id="IPR036599">
    <property type="entry name" value="DNA_ligase_N_sf"/>
</dbReference>
<dbReference type="InterPro" id="IPR012310">
    <property type="entry name" value="DNA_ligase_ATP-dep_cent"/>
</dbReference>
<dbReference type="PANTHER" id="PTHR45674:SF7">
    <property type="entry name" value="DNA LIGASE"/>
    <property type="match status" value="1"/>
</dbReference>
<feature type="binding site" evidence="14">
    <location>
        <position position="393"/>
    </location>
    <ligand>
        <name>ATP</name>
        <dbReference type="ChEBI" id="CHEBI:30616"/>
    </ligand>
</feature>
<evidence type="ECO:0000313" key="18">
    <source>
        <dbReference type="EMBL" id="KPJ52883.1"/>
    </source>
</evidence>
<dbReference type="SUPFAM" id="SSF56091">
    <property type="entry name" value="DNA ligase/mRNA capping enzyme, catalytic domain"/>
    <property type="match status" value="1"/>
</dbReference>
<accession>A0A0S7WS60</accession>
<gene>
    <name evidence="14" type="primary">lig</name>
    <name evidence="18" type="ORF">AMJ39_06670</name>
</gene>
<evidence type="ECO:0000256" key="10">
    <source>
        <dbReference type="ARBA" id="ARBA00023204"/>
    </source>
</evidence>
<dbReference type="GO" id="GO:0006310">
    <property type="term" value="P:DNA recombination"/>
    <property type="evidence" value="ECO:0007669"/>
    <property type="project" value="UniProtKB-UniRule"/>
</dbReference>
<feature type="binding site" evidence="14">
    <location>
        <position position="223"/>
    </location>
    <ligand>
        <name>ATP</name>
        <dbReference type="ChEBI" id="CHEBI:30616"/>
    </ligand>
</feature>
<dbReference type="InterPro" id="IPR022865">
    <property type="entry name" value="DNA_ligae_ATP-dep_bac/arc"/>
</dbReference>
<dbReference type="CDD" id="cd07972">
    <property type="entry name" value="OBF_DNA_ligase_Arch_LigB"/>
    <property type="match status" value="1"/>
</dbReference>
<feature type="binding site" evidence="14">
    <location>
        <position position="230"/>
    </location>
    <ligand>
        <name>ATP</name>
        <dbReference type="ChEBI" id="CHEBI:30616"/>
    </ligand>
</feature>
<evidence type="ECO:0000256" key="13">
    <source>
        <dbReference type="ARBA" id="ARBA00054532"/>
    </source>
</evidence>
<evidence type="ECO:0000256" key="2">
    <source>
        <dbReference type="ARBA" id="ARBA00022618"/>
    </source>
</evidence>
<comment type="catalytic activity">
    <reaction evidence="12 14 15">
        <text>ATP + (deoxyribonucleotide)n-3'-hydroxyl + 5'-phospho-(deoxyribonucleotide)m = (deoxyribonucleotide)n+m + AMP + diphosphate.</text>
        <dbReference type="EC" id="6.5.1.1"/>
    </reaction>
</comment>
<comment type="function">
    <text evidence="13 14">DNA ligase that seals nicks in double-stranded DNA during DNA replication, DNA recombination and DNA repair.</text>
</comment>
<keyword evidence="2 14" id="KW-0132">Cell division</keyword>
<dbReference type="InterPro" id="IPR012340">
    <property type="entry name" value="NA-bd_OB-fold"/>
</dbReference>
<dbReference type="GO" id="GO:0051301">
    <property type="term" value="P:cell division"/>
    <property type="evidence" value="ECO:0007669"/>
    <property type="project" value="UniProtKB-KW"/>
</dbReference>
<evidence type="ECO:0000256" key="6">
    <source>
        <dbReference type="ARBA" id="ARBA00022763"/>
    </source>
</evidence>
<dbReference type="Gene3D" id="3.30.470.30">
    <property type="entry name" value="DNA ligase/mRNA capping enzyme"/>
    <property type="match status" value="1"/>
</dbReference>
<keyword evidence="3 14" id="KW-0235">DNA replication</keyword>
<evidence type="ECO:0000256" key="7">
    <source>
        <dbReference type="ARBA" id="ARBA00022840"/>
    </source>
</evidence>
<feature type="binding site" evidence="14">
    <location>
        <position position="387"/>
    </location>
    <ligand>
        <name>ATP</name>
        <dbReference type="ChEBI" id="CHEBI:30616"/>
    </ligand>
</feature>
<evidence type="ECO:0000256" key="11">
    <source>
        <dbReference type="ARBA" id="ARBA00023306"/>
    </source>
</evidence>
<evidence type="ECO:0000256" key="8">
    <source>
        <dbReference type="ARBA" id="ARBA00022842"/>
    </source>
</evidence>
<dbReference type="AlphaFoldDB" id="A0A0S7WS60"/>
<dbReference type="InterPro" id="IPR050191">
    <property type="entry name" value="ATP-dep_DNA_ligase"/>
</dbReference>
<keyword evidence="6 14" id="KW-0227">DNA damage</keyword>
<comment type="similarity">
    <text evidence="14 16">Belongs to the ATP-dependent DNA ligase family.</text>
</comment>
<evidence type="ECO:0000256" key="12">
    <source>
        <dbReference type="ARBA" id="ARBA00034003"/>
    </source>
</evidence>
<dbReference type="PROSITE" id="PS50160">
    <property type="entry name" value="DNA_LIGASE_A3"/>
    <property type="match status" value="1"/>
</dbReference>